<dbReference type="GO" id="GO:0004314">
    <property type="term" value="F:[acyl-carrier-protein] S-malonyltransferase activity"/>
    <property type="evidence" value="ECO:0007669"/>
    <property type="project" value="UniProtKB-EC"/>
</dbReference>
<dbReference type="InterPro" id="IPR001227">
    <property type="entry name" value="Ac_transferase_dom_sf"/>
</dbReference>
<evidence type="ECO:0000313" key="6">
    <source>
        <dbReference type="Proteomes" id="UP000824175"/>
    </source>
</evidence>
<feature type="non-terminal residue" evidence="5">
    <location>
        <position position="1"/>
    </location>
</feature>
<dbReference type="EC" id="2.3.1.39" evidence="1"/>
<dbReference type="SUPFAM" id="SSF52151">
    <property type="entry name" value="FabD/lysophospholipase-like"/>
    <property type="match status" value="1"/>
</dbReference>
<comment type="catalytic activity">
    <reaction evidence="4">
        <text>holo-[ACP] + malonyl-CoA = malonyl-[ACP] + CoA</text>
        <dbReference type="Rhea" id="RHEA:41792"/>
        <dbReference type="Rhea" id="RHEA-COMP:9623"/>
        <dbReference type="Rhea" id="RHEA-COMP:9685"/>
        <dbReference type="ChEBI" id="CHEBI:57287"/>
        <dbReference type="ChEBI" id="CHEBI:57384"/>
        <dbReference type="ChEBI" id="CHEBI:64479"/>
        <dbReference type="ChEBI" id="CHEBI:78449"/>
        <dbReference type="EC" id="2.3.1.39"/>
    </reaction>
</comment>
<dbReference type="AlphaFoldDB" id="A0A9D1L0K7"/>
<dbReference type="InterPro" id="IPR050858">
    <property type="entry name" value="Mal-CoA-ACP_Trans/PKS_FabD"/>
</dbReference>
<reference evidence="5" key="1">
    <citation type="submission" date="2020-10" db="EMBL/GenBank/DDBJ databases">
        <authorList>
            <person name="Gilroy R."/>
        </authorList>
    </citation>
    <scope>NUCLEOTIDE SEQUENCE</scope>
    <source>
        <strain evidence="5">CHK195-11698</strain>
    </source>
</reference>
<dbReference type="InterPro" id="IPR016035">
    <property type="entry name" value="Acyl_Trfase/lysoPLipase"/>
</dbReference>
<dbReference type="Proteomes" id="UP000824175">
    <property type="component" value="Unassembled WGS sequence"/>
</dbReference>
<dbReference type="PANTHER" id="PTHR42681:SF1">
    <property type="entry name" value="MALONYL-COA-ACYL CARRIER PROTEIN TRANSACYLASE, MITOCHONDRIAL"/>
    <property type="match status" value="1"/>
</dbReference>
<evidence type="ECO:0000256" key="2">
    <source>
        <dbReference type="ARBA" id="ARBA00022679"/>
    </source>
</evidence>
<dbReference type="GO" id="GO:0005829">
    <property type="term" value="C:cytosol"/>
    <property type="evidence" value="ECO:0007669"/>
    <property type="project" value="TreeGrafter"/>
</dbReference>
<dbReference type="PANTHER" id="PTHR42681">
    <property type="entry name" value="MALONYL-COA-ACYL CARRIER PROTEIN TRANSACYLASE, MITOCHONDRIAL"/>
    <property type="match status" value="1"/>
</dbReference>
<evidence type="ECO:0000256" key="3">
    <source>
        <dbReference type="ARBA" id="ARBA00023315"/>
    </source>
</evidence>
<comment type="caution">
    <text evidence="5">The sequence shown here is derived from an EMBL/GenBank/DDBJ whole genome shotgun (WGS) entry which is preliminary data.</text>
</comment>
<name>A0A9D1L0K7_9FIRM</name>
<evidence type="ECO:0000256" key="4">
    <source>
        <dbReference type="ARBA" id="ARBA00048462"/>
    </source>
</evidence>
<evidence type="ECO:0000313" key="5">
    <source>
        <dbReference type="EMBL" id="HIU13855.1"/>
    </source>
</evidence>
<dbReference type="EMBL" id="DVMJ01000059">
    <property type="protein sequence ID" value="HIU13855.1"/>
    <property type="molecule type" value="Genomic_DNA"/>
</dbReference>
<proteinExistence type="predicted"/>
<protein>
    <recommendedName>
        <fullName evidence="1">[acyl-carrier-protein] S-malonyltransferase</fullName>
        <ecNumber evidence="1">2.3.1.39</ecNumber>
    </recommendedName>
</protein>
<dbReference type="GO" id="GO:0006633">
    <property type="term" value="P:fatty acid biosynthetic process"/>
    <property type="evidence" value="ECO:0007669"/>
    <property type="project" value="TreeGrafter"/>
</dbReference>
<accession>A0A9D1L0K7</accession>
<keyword evidence="2" id="KW-0808">Transferase</keyword>
<keyword evidence="3" id="KW-0012">Acyltransferase</keyword>
<organism evidence="5 6">
    <name type="scientific">Candidatus Fimiplasma intestinipullorum</name>
    <dbReference type="NCBI Taxonomy" id="2840825"/>
    <lineage>
        <taxon>Bacteria</taxon>
        <taxon>Bacillati</taxon>
        <taxon>Bacillota</taxon>
        <taxon>Clostridia</taxon>
        <taxon>Eubacteriales</taxon>
        <taxon>Candidatus Fimiplasma</taxon>
    </lineage>
</organism>
<reference evidence="5" key="2">
    <citation type="journal article" date="2021" name="PeerJ">
        <title>Extensive microbial diversity within the chicken gut microbiome revealed by metagenomics and culture.</title>
        <authorList>
            <person name="Gilroy R."/>
            <person name="Ravi A."/>
            <person name="Getino M."/>
            <person name="Pursley I."/>
            <person name="Horton D.L."/>
            <person name="Alikhan N.F."/>
            <person name="Baker D."/>
            <person name="Gharbi K."/>
            <person name="Hall N."/>
            <person name="Watson M."/>
            <person name="Adriaenssens E.M."/>
            <person name="Foster-Nyarko E."/>
            <person name="Jarju S."/>
            <person name="Secka A."/>
            <person name="Antonio M."/>
            <person name="Oren A."/>
            <person name="Chaudhuri R.R."/>
            <person name="La Ragione R."/>
            <person name="Hildebrand F."/>
            <person name="Pallen M.J."/>
        </authorList>
    </citation>
    <scope>NUCLEOTIDE SEQUENCE</scope>
    <source>
        <strain evidence="5">CHK195-11698</strain>
    </source>
</reference>
<evidence type="ECO:0000256" key="1">
    <source>
        <dbReference type="ARBA" id="ARBA00013258"/>
    </source>
</evidence>
<sequence>LAKAKGAKRTMPLKTSGPFHTALLKEASLALEKKFKDVTFHDMQVPVVFNTLGREKNADENIPAILTKQVMSSVYFEDCIRYMLSQGVDTFVEIGPGKVLSGFVKKIDRSIRLYQVQDQESVEATISALKEEL</sequence>
<dbReference type="Gene3D" id="3.40.366.10">
    <property type="entry name" value="Malonyl-Coenzyme A Acyl Carrier Protein, domain 2"/>
    <property type="match status" value="1"/>
</dbReference>
<gene>
    <name evidence="5" type="ORF">IAD15_07290</name>
</gene>